<feature type="domain" description="Transglycosylase SLT" evidence="2">
    <location>
        <begin position="4"/>
        <end position="130"/>
    </location>
</feature>
<reference evidence="4" key="1">
    <citation type="submission" date="2017-11" db="EMBL/GenBank/DDBJ databases">
        <authorList>
            <person name="Kuznetsova I."/>
            <person name="Sazanova A."/>
            <person name="Chirak E."/>
            <person name="Safronova V."/>
            <person name="Willems A."/>
        </authorList>
    </citation>
    <scope>NUCLEOTIDE SEQUENCE [LARGE SCALE GENOMIC DNA]</scope>
    <source>
        <strain evidence="4">STM 196</strain>
    </source>
</reference>
<dbReference type="InterPro" id="IPR008258">
    <property type="entry name" value="Transglycosylase_SLT_dom_1"/>
</dbReference>
<dbReference type="Proteomes" id="UP000241444">
    <property type="component" value="Unassembled WGS sequence"/>
</dbReference>
<comment type="caution">
    <text evidence="3">The sequence shown here is derived from an EMBL/GenBank/DDBJ whole genome shotgun (WGS) entry which is preliminary data.</text>
</comment>
<accession>A0A2P7BP00</accession>
<organism evidence="3 4">
    <name type="scientific">Phyllobacterium brassicacearum</name>
    <dbReference type="NCBI Taxonomy" id="314235"/>
    <lineage>
        <taxon>Bacteria</taxon>
        <taxon>Pseudomonadati</taxon>
        <taxon>Pseudomonadota</taxon>
        <taxon>Alphaproteobacteria</taxon>
        <taxon>Hyphomicrobiales</taxon>
        <taxon>Phyllobacteriaceae</taxon>
        <taxon>Phyllobacterium</taxon>
    </lineage>
</organism>
<evidence type="ECO:0000259" key="2">
    <source>
        <dbReference type="Pfam" id="PF01464"/>
    </source>
</evidence>
<dbReference type="SUPFAM" id="SSF53955">
    <property type="entry name" value="Lysozyme-like"/>
    <property type="match status" value="1"/>
</dbReference>
<dbReference type="OrthoDB" id="5945995at2"/>
<dbReference type="InterPro" id="IPR023346">
    <property type="entry name" value="Lysozyme-like_dom_sf"/>
</dbReference>
<dbReference type="Pfam" id="PF01464">
    <property type="entry name" value="SLT"/>
    <property type="match status" value="1"/>
</dbReference>
<keyword evidence="4" id="KW-1185">Reference proteome</keyword>
<gene>
    <name evidence="3" type="ORF">CU102_14610</name>
</gene>
<dbReference type="AlphaFoldDB" id="A0A2P7BP00"/>
<evidence type="ECO:0000313" key="4">
    <source>
        <dbReference type="Proteomes" id="UP000241444"/>
    </source>
</evidence>
<evidence type="ECO:0000256" key="1">
    <source>
        <dbReference type="ARBA" id="ARBA00009387"/>
    </source>
</evidence>
<sequence>MHRASTKYDVPIGILYAVGLTETGHRESLQPYAMNIEGRALFMPSAAAAVAKFDEAHLRGAKLIDLGCMQINHYFHASAFSSVGAILDPAANVDYAARFLKQLRAREGSWTMAVARYHAGPNNDPAQKQYVCRVMENMVATGFGNWTQKARMFCNK</sequence>
<name>A0A2P7BP00_9HYPH</name>
<dbReference type="EMBL" id="PGGO01000010">
    <property type="protein sequence ID" value="PSH68155.1"/>
    <property type="molecule type" value="Genomic_DNA"/>
</dbReference>
<comment type="similarity">
    <text evidence="1">Belongs to the virb1 family.</text>
</comment>
<proteinExistence type="inferred from homology"/>
<dbReference type="Gene3D" id="1.10.530.10">
    <property type="match status" value="1"/>
</dbReference>
<protein>
    <submittedName>
        <fullName evidence="3">Lytic transglycosylase</fullName>
    </submittedName>
</protein>
<evidence type="ECO:0000313" key="3">
    <source>
        <dbReference type="EMBL" id="PSH68155.1"/>
    </source>
</evidence>